<dbReference type="InterPro" id="IPR036116">
    <property type="entry name" value="FN3_sf"/>
</dbReference>
<dbReference type="GO" id="GO:0005524">
    <property type="term" value="F:ATP binding"/>
    <property type="evidence" value="ECO:0007669"/>
    <property type="project" value="UniProtKB-UniRule"/>
</dbReference>
<evidence type="ECO:0000259" key="26">
    <source>
        <dbReference type="PROSITE" id="PS50853"/>
    </source>
</evidence>
<dbReference type="GO" id="GO:0042593">
    <property type="term" value="P:glucose homeostasis"/>
    <property type="evidence" value="ECO:0007669"/>
    <property type="project" value="TreeGrafter"/>
</dbReference>
<evidence type="ECO:0000256" key="12">
    <source>
        <dbReference type="ARBA" id="ARBA00022989"/>
    </source>
</evidence>
<feature type="domain" description="Fibronectin type-III" evidence="26">
    <location>
        <begin position="486"/>
        <end position="605"/>
    </location>
</feature>
<evidence type="ECO:0000259" key="25">
    <source>
        <dbReference type="PROSITE" id="PS50011"/>
    </source>
</evidence>
<dbReference type="FunFam" id="2.60.40.10:FF:000087">
    <property type="entry name" value="Tyrosine-protein kinase receptor"/>
    <property type="match status" value="1"/>
</dbReference>
<evidence type="ECO:0000313" key="28">
    <source>
        <dbReference type="Ensembl" id="ENSATEP00000006237.3"/>
    </source>
</evidence>
<keyword evidence="15" id="KW-1015">Disulfide bond</keyword>
<keyword evidence="6 22" id="KW-0812">Transmembrane</keyword>
<keyword evidence="4" id="KW-0808">Transferase</keyword>
<dbReference type="GO" id="GO:0005899">
    <property type="term" value="C:insulin receptor complex"/>
    <property type="evidence" value="ECO:0007669"/>
    <property type="project" value="TreeGrafter"/>
</dbReference>
<dbReference type="SUPFAM" id="SSF57184">
    <property type="entry name" value="Growth factor receptor domain"/>
    <property type="match status" value="1"/>
</dbReference>
<dbReference type="InterPro" id="IPR002011">
    <property type="entry name" value="Tyr_kinase_rcpt_2_CS"/>
</dbReference>
<keyword evidence="16 22" id="KW-0675">Receptor</keyword>
<dbReference type="FunFam" id="3.80.20.20:FF:000002">
    <property type="entry name" value="Tyrosine-protein kinase receptor"/>
    <property type="match status" value="1"/>
</dbReference>
<comment type="catalytic activity">
    <reaction evidence="18 22">
        <text>L-tyrosyl-[protein] + ATP = O-phospho-L-tyrosyl-[protein] + ADP + H(+)</text>
        <dbReference type="Rhea" id="RHEA:10596"/>
        <dbReference type="Rhea" id="RHEA-COMP:10136"/>
        <dbReference type="Rhea" id="RHEA-COMP:20101"/>
        <dbReference type="ChEBI" id="CHEBI:15378"/>
        <dbReference type="ChEBI" id="CHEBI:30616"/>
        <dbReference type="ChEBI" id="CHEBI:46858"/>
        <dbReference type="ChEBI" id="CHEBI:61978"/>
        <dbReference type="ChEBI" id="CHEBI:456216"/>
        <dbReference type="EC" id="2.7.10.1"/>
    </reaction>
</comment>
<name>A0A3Q1HCB3_ANATE</name>
<keyword evidence="7 24" id="KW-0732">Signal</keyword>
<feature type="binding site" evidence="20">
    <location>
        <begin position="1113"/>
        <end position="1114"/>
    </location>
    <ligand>
        <name>ATP</name>
        <dbReference type="ChEBI" id="CHEBI:30616"/>
    </ligand>
</feature>
<accession>A0A3Q1HCB3</accession>
<dbReference type="PROSITE" id="PS50011">
    <property type="entry name" value="PROTEIN_KINASE_DOM"/>
    <property type="match status" value="1"/>
</dbReference>
<keyword evidence="29" id="KW-1185">Reference proteome</keyword>
<feature type="binding site" evidence="20">
    <location>
        <begin position="1055"/>
        <end position="1061"/>
    </location>
    <ligand>
        <name>ATP</name>
        <dbReference type="ChEBI" id="CHEBI:30616"/>
    </ligand>
</feature>
<dbReference type="SMART" id="SM00219">
    <property type="entry name" value="TyrKc"/>
    <property type="match status" value="1"/>
</dbReference>
<reference evidence="28" key="2">
    <citation type="submission" date="2025-08" db="UniProtKB">
        <authorList>
            <consortium name="Ensembl"/>
        </authorList>
    </citation>
    <scope>IDENTIFICATION</scope>
</reference>
<evidence type="ECO:0000256" key="1">
    <source>
        <dbReference type="ARBA" id="ARBA00004251"/>
    </source>
</evidence>
<evidence type="ECO:0000256" key="17">
    <source>
        <dbReference type="ARBA" id="ARBA00023180"/>
    </source>
</evidence>
<dbReference type="FunFam" id="3.80.20.20:FF:000001">
    <property type="entry name" value="Tyrosine-protein kinase receptor"/>
    <property type="match status" value="1"/>
</dbReference>
<dbReference type="InterPro" id="IPR017441">
    <property type="entry name" value="Protein_kinase_ATP_BS"/>
</dbReference>
<sequence>MRSRMERSRLTLFWGLMLGLSSCLRPAAAEICGPSIDIGNDISEFRRLENCTVVEGYLQILLIGDKNNNNINQEVFRSLSFPKLTMITDYLLLFRVSGLDSLSTLFPNLAVIRGRNLFYNYALVIFEMTSLKDIGLYNLRNITRGAIRIEKNPELCYLDSIDWSLIMDAEFNNYIAGNKQSKECSDVCPGIMEKSPQCRKTMFNNNYNYRCWNSNHCQKECPEKCARRACTADGECCHPQCLGSCTVPDSDTACAACVHFYHQGRCVADCPPGTYKFEGWRCISAELCSKVHLPEFDSFIIHGGECMPECPSGYTRTAPNSMFCTACDGLCDKVCEEKVIDSMDAAQSLKGCTVIKGNLHINIRRGHNMVAELESFTGLIQRVTGYVRIRHSHTLSSLAFLRSLRYIDGEELLDDIYAFSAFDNQQLQYLWDWKQHNLTIRTGKLYFRANPKLCMSEIRKMWDKTGIQGRFDESDFRNNGDRASCESTILKFKSNSTSSTRIKLTWQRYRPPDYRDLISFIVYYKEAPYQNITEFEGQDGCGSNSWNMVDVELRPDKDSDPGVLLSGLKPWTQYAIFVKAITLMVEDKHIPSAKSKVVYIRTTPSMPQDVRAYSNSSTQLVVRWSPPVSPNGNQTYYLVRWQQQAEDRELYQHNYCSKGTYTHTHKPPHSPQMLVDTKPTKPDPEGADKGPCCPCPKSVEDLEAEAADASYRKVFENFLHNSIFTPRPPDRRRRDLFGVANSTHSRRNRVNTNSSTPVVREFEFMEQSVTERELQITGLQPFTVYRIDIHACNRQVQRCSAADANKSCKKADDIPGQVTWEGHEDWVFLRWPEPPHPNGLILMYEIKFKLAAESEKHECVSGQMYHDQRGVRLSNLSPGNYSVRVRATSLAGNGSWTRGLDLYVQIHLREFVWGACIGTVWLRFYVSVNTIAFALVRNSDRLGNGVLYASVNPEYFSAAEMYVPDEWEVAREKISLSRELGQGSFGMVYEGLAKGVVKDEPETRVAIKTVNESASMRERIEFLNEASVMKEFNCHHVVRLLGVVSQGQPTLVIMELMTRGDLKSYLRSLRPKEQWSSLSLPPLKKMLQMAGQIADGMAYLNSNKFVHRDLAARNCMVAEDFTVKIGDFGMTRDIYETDYYRKGGKGLLPVRWMSPESLKDGVFTTNSDVWSFGVVLWEISTLAEQPYQGLSNEQVLRFVMEGGLLEKPQNCPDMLFELMRMCWQYNPKMRPSFVEIISSIKDELDPSFKEVSFFYSADNKPADAPQLHLEKMDSTDDIHLDPPSSTQPQQTPRGLRREEHEEENTNTRSVAPLSRRLFRVRRCPCCIQTGIFLD</sequence>
<dbReference type="Gene3D" id="1.10.510.10">
    <property type="entry name" value="Transferase(Phosphotransferase) domain 1"/>
    <property type="match status" value="1"/>
</dbReference>
<dbReference type="InterPro" id="IPR006212">
    <property type="entry name" value="Furin_repeat"/>
</dbReference>
<evidence type="ECO:0000256" key="14">
    <source>
        <dbReference type="ARBA" id="ARBA00023137"/>
    </source>
</evidence>
<dbReference type="PROSITE" id="PS00239">
    <property type="entry name" value="RECEPTOR_TYR_KIN_II"/>
    <property type="match status" value="1"/>
</dbReference>
<evidence type="ECO:0000256" key="23">
    <source>
        <dbReference type="SAM" id="MobiDB-lite"/>
    </source>
</evidence>
<evidence type="ECO:0000256" key="11">
    <source>
        <dbReference type="ARBA" id="ARBA00022840"/>
    </source>
</evidence>
<keyword evidence="2" id="KW-1003">Cell membrane</keyword>
<dbReference type="InterPro" id="IPR003961">
    <property type="entry name" value="FN3_dom"/>
</dbReference>
<keyword evidence="12" id="KW-1133">Transmembrane helix</keyword>
<evidence type="ECO:0000256" key="21">
    <source>
        <dbReference type="PROSITE-ProRule" id="PRU10141"/>
    </source>
</evidence>
<dbReference type="GO" id="GO:0005009">
    <property type="term" value="F:insulin receptor activity"/>
    <property type="evidence" value="ECO:0007669"/>
    <property type="project" value="TreeGrafter"/>
</dbReference>
<dbReference type="PIRSF" id="PIRSF000620">
    <property type="entry name" value="Insulin_receptor"/>
    <property type="match status" value="1"/>
</dbReference>
<dbReference type="PANTHER" id="PTHR24416">
    <property type="entry name" value="TYROSINE-PROTEIN KINASE RECEPTOR"/>
    <property type="match status" value="1"/>
</dbReference>
<feature type="chain" id="PRO_5043926976" description="Tyrosine-protein kinase receptor" evidence="24">
    <location>
        <begin position="30"/>
        <end position="1334"/>
    </location>
</feature>
<evidence type="ECO:0000256" key="9">
    <source>
        <dbReference type="ARBA" id="ARBA00022741"/>
    </source>
</evidence>
<dbReference type="SUPFAM" id="SSF56112">
    <property type="entry name" value="Protein kinase-like (PK-like)"/>
    <property type="match status" value="1"/>
</dbReference>
<dbReference type="PROSITE" id="PS00107">
    <property type="entry name" value="PROTEIN_KINASE_ATP"/>
    <property type="match status" value="1"/>
</dbReference>
<dbReference type="InterPro" id="IPR013783">
    <property type="entry name" value="Ig-like_fold"/>
</dbReference>
<dbReference type="InterPro" id="IPR006211">
    <property type="entry name" value="Furin-like_Cys-rich_dom"/>
</dbReference>
<feature type="domain" description="Fibronectin type-III" evidence="26">
    <location>
        <begin position="814"/>
        <end position="909"/>
    </location>
</feature>
<feature type="binding site" evidence="20">
    <location>
        <position position="1127"/>
    </location>
    <ligand>
        <name>ATP</name>
        <dbReference type="ChEBI" id="CHEBI:30616"/>
    </ligand>
</feature>
<reference evidence="28" key="3">
    <citation type="submission" date="2025-09" db="UniProtKB">
        <authorList>
            <consortium name="Ensembl"/>
        </authorList>
    </citation>
    <scope>IDENTIFICATION</scope>
</reference>
<dbReference type="Gene3D" id="2.10.220.10">
    <property type="entry name" value="Hormone Receptor, Insulin-like Growth Factor Receptor 1, Chain A, domain 2"/>
    <property type="match status" value="1"/>
</dbReference>
<evidence type="ECO:0000313" key="29">
    <source>
        <dbReference type="Proteomes" id="UP000265040"/>
    </source>
</evidence>
<dbReference type="EC" id="2.7.10.1" evidence="22"/>
<dbReference type="InterPro" id="IPR016246">
    <property type="entry name" value="Tyr_kinase_insulin-like_rcpt"/>
</dbReference>
<reference evidence="28" key="1">
    <citation type="submission" date="2021-04" db="EMBL/GenBank/DDBJ databases">
        <authorList>
            <consortium name="Wellcome Sanger Institute Data Sharing"/>
        </authorList>
    </citation>
    <scope>NUCLEOTIDE SEQUENCE [LARGE SCALE GENOMIC DNA]</scope>
</reference>
<dbReference type="GO" id="GO:0030424">
    <property type="term" value="C:axon"/>
    <property type="evidence" value="ECO:0007669"/>
    <property type="project" value="TreeGrafter"/>
</dbReference>
<feature type="compositionally biased region" description="Low complexity" evidence="23">
    <location>
        <begin position="1282"/>
        <end position="1292"/>
    </location>
</feature>
<evidence type="ECO:0000256" key="19">
    <source>
        <dbReference type="PIRSR" id="PIRSR000620-1"/>
    </source>
</evidence>
<dbReference type="InterPro" id="IPR001245">
    <property type="entry name" value="Ser-Thr/Tyr_kinase_cat_dom"/>
</dbReference>
<dbReference type="Pfam" id="PF01030">
    <property type="entry name" value="Recep_L_domain"/>
    <property type="match status" value="2"/>
</dbReference>
<dbReference type="GO" id="GO:0043560">
    <property type="term" value="F:insulin receptor substrate binding"/>
    <property type="evidence" value="ECO:0007669"/>
    <property type="project" value="InterPro"/>
</dbReference>
<feature type="binding site" evidence="20">
    <location>
        <position position="984"/>
    </location>
    <ligand>
        <name>ATP</name>
        <dbReference type="ChEBI" id="CHEBI:30616"/>
    </ligand>
</feature>
<feature type="domain" description="Protein kinase" evidence="25">
    <location>
        <begin position="974"/>
        <end position="1248"/>
    </location>
</feature>
<evidence type="ECO:0000256" key="8">
    <source>
        <dbReference type="ARBA" id="ARBA00022737"/>
    </source>
</evidence>
<dbReference type="CDD" id="cd00063">
    <property type="entry name" value="FN3"/>
    <property type="match status" value="3"/>
</dbReference>
<dbReference type="FunFam" id="3.30.200.20:FF:000026">
    <property type="entry name" value="Tyrosine-protein kinase receptor"/>
    <property type="match status" value="1"/>
</dbReference>
<keyword evidence="13" id="KW-0472">Membrane</keyword>
<dbReference type="SMART" id="SM00261">
    <property type="entry name" value="FU"/>
    <property type="match status" value="1"/>
</dbReference>
<evidence type="ECO:0000256" key="13">
    <source>
        <dbReference type="ARBA" id="ARBA00023136"/>
    </source>
</evidence>
<dbReference type="InterPro" id="IPR000719">
    <property type="entry name" value="Prot_kinase_dom"/>
</dbReference>
<evidence type="ECO:0000256" key="3">
    <source>
        <dbReference type="ARBA" id="ARBA00022553"/>
    </source>
</evidence>
<dbReference type="Pfam" id="PF07714">
    <property type="entry name" value="PK_Tyr_Ser-Thr"/>
    <property type="match status" value="1"/>
</dbReference>
<dbReference type="PROSITE" id="PS00109">
    <property type="entry name" value="PROTEIN_KINASE_TYR"/>
    <property type="match status" value="1"/>
</dbReference>
<evidence type="ECO:0000256" key="22">
    <source>
        <dbReference type="RuleBase" id="RU000312"/>
    </source>
</evidence>
<keyword evidence="14" id="KW-0829">Tyrosine-protein kinase</keyword>
<evidence type="ECO:0000256" key="7">
    <source>
        <dbReference type="ARBA" id="ARBA00022729"/>
    </source>
</evidence>
<dbReference type="PANTHER" id="PTHR24416:SF106">
    <property type="entry name" value="INSULIN-LIKE GROWTH FACTOR 1 RECEPTOR"/>
    <property type="match status" value="1"/>
</dbReference>
<dbReference type="FunFam" id="2.60.40.10:FF:000108">
    <property type="entry name" value="Tyrosine-protein kinase receptor"/>
    <property type="match status" value="1"/>
</dbReference>
<dbReference type="SUPFAM" id="SSF52058">
    <property type="entry name" value="L domain-like"/>
    <property type="match status" value="2"/>
</dbReference>
<dbReference type="GO" id="GO:0051897">
    <property type="term" value="P:positive regulation of phosphatidylinositol 3-kinase/protein kinase B signal transduction"/>
    <property type="evidence" value="ECO:0007669"/>
    <property type="project" value="TreeGrafter"/>
</dbReference>
<evidence type="ECO:0000256" key="16">
    <source>
        <dbReference type="ARBA" id="ARBA00023170"/>
    </source>
</evidence>
<dbReference type="GO" id="GO:0048009">
    <property type="term" value="P:insulin-like growth factor receptor signaling pathway"/>
    <property type="evidence" value="ECO:0007669"/>
    <property type="project" value="TreeGrafter"/>
</dbReference>
<dbReference type="Pfam" id="PF00041">
    <property type="entry name" value="fn3"/>
    <property type="match status" value="2"/>
</dbReference>
<organism evidence="28 29">
    <name type="scientific">Anabas testudineus</name>
    <name type="common">Climbing perch</name>
    <name type="synonym">Anthias testudineus</name>
    <dbReference type="NCBI Taxonomy" id="64144"/>
    <lineage>
        <taxon>Eukaryota</taxon>
        <taxon>Metazoa</taxon>
        <taxon>Chordata</taxon>
        <taxon>Craniata</taxon>
        <taxon>Vertebrata</taxon>
        <taxon>Euteleostomi</taxon>
        <taxon>Actinopterygii</taxon>
        <taxon>Neopterygii</taxon>
        <taxon>Teleostei</taxon>
        <taxon>Neoteleostei</taxon>
        <taxon>Acanthomorphata</taxon>
        <taxon>Anabantaria</taxon>
        <taxon>Anabantiformes</taxon>
        <taxon>Anabantoidei</taxon>
        <taxon>Anabantidae</taxon>
        <taxon>Anabas</taxon>
    </lineage>
</organism>
<dbReference type="PROSITE" id="PS51257">
    <property type="entry name" value="PROKAR_LIPOPROTEIN"/>
    <property type="match status" value="1"/>
</dbReference>
<dbReference type="InterPro" id="IPR017896">
    <property type="entry name" value="4Fe4S_Fe-S-bd"/>
</dbReference>
<evidence type="ECO:0000256" key="5">
    <source>
        <dbReference type="ARBA" id="ARBA00022685"/>
    </source>
</evidence>
<dbReference type="InterPro" id="IPR036941">
    <property type="entry name" value="Rcpt_L-dom_sf"/>
</dbReference>
<dbReference type="InterPro" id="IPR009030">
    <property type="entry name" value="Growth_fac_rcpt_cys_sf"/>
</dbReference>
<feature type="active site" description="Proton donor/acceptor" evidence="19">
    <location>
        <position position="1109"/>
    </location>
</feature>
<proteinExistence type="inferred from homology"/>
<evidence type="ECO:0000256" key="4">
    <source>
        <dbReference type="ARBA" id="ARBA00022679"/>
    </source>
</evidence>
<dbReference type="Gene3D" id="2.60.40.10">
    <property type="entry name" value="Immunoglobulins"/>
    <property type="match status" value="3"/>
</dbReference>
<dbReference type="InterPro" id="IPR011009">
    <property type="entry name" value="Kinase-like_dom_sf"/>
</dbReference>
<dbReference type="CDD" id="cd05032">
    <property type="entry name" value="PTKc_InsR_like"/>
    <property type="match status" value="1"/>
</dbReference>
<dbReference type="GO" id="GO:0043548">
    <property type="term" value="F:phosphatidylinositol 3-kinase binding"/>
    <property type="evidence" value="ECO:0007669"/>
    <property type="project" value="InterPro"/>
</dbReference>
<evidence type="ECO:0000256" key="20">
    <source>
        <dbReference type="PIRSR" id="PIRSR000620-2"/>
    </source>
</evidence>
<dbReference type="Gene3D" id="3.30.200.20">
    <property type="entry name" value="Phosphorylase Kinase, domain 1"/>
    <property type="match status" value="1"/>
</dbReference>
<dbReference type="InterPro" id="IPR020635">
    <property type="entry name" value="Tyr_kinase_cat_dom"/>
</dbReference>
<dbReference type="Pfam" id="PF00757">
    <property type="entry name" value="Furin-like"/>
    <property type="match status" value="1"/>
</dbReference>
<dbReference type="Proteomes" id="UP000265040">
    <property type="component" value="Chromosome 3"/>
</dbReference>
<feature type="domain" description="4Fe-4S ferredoxin-type" evidence="27">
    <location>
        <begin position="315"/>
        <end position="346"/>
    </location>
</feature>
<keyword evidence="11 20" id="KW-0067">ATP-binding</keyword>
<dbReference type="FunFam" id="1.10.510.10:FF:000050">
    <property type="entry name" value="Tyrosine-protein kinase receptor"/>
    <property type="match status" value="1"/>
</dbReference>
<evidence type="ECO:0000256" key="24">
    <source>
        <dbReference type="SAM" id="SignalP"/>
    </source>
</evidence>
<keyword evidence="17" id="KW-0325">Glycoprotein</keyword>
<keyword evidence="5" id="KW-0165">Cleavage on pair of basic residues</keyword>
<evidence type="ECO:0000256" key="18">
    <source>
        <dbReference type="ARBA" id="ARBA00051243"/>
    </source>
</evidence>
<dbReference type="GeneTree" id="ENSGT00940000156682"/>
<comment type="similarity">
    <text evidence="22">Belongs to the protein kinase superfamily. Tyr protein kinase family. Insulin receptor subfamily.</text>
</comment>
<keyword evidence="3 22" id="KW-0597">Phosphoprotein</keyword>
<keyword evidence="10" id="KW-0418">Kinase</keyword>
<feature type="region of interest" description="Disordered" evidence="23">
    <location>
        <begin position="1275"/>
        <end position="1309"/>
    </location>
</feature>
<evidence type="ECO:0000259" key="27">
    <source>
        <dbReference type="PROSITE" id="PS51379"/>
    </source>
</evidence>
<dbReference type="PROSITE" id="PS51379">
    <property type="entry name" value="4FE4S_FER_2"/>
    <property type="match status" value="1"/>
</dbReference>
<dbReference type="InterPro" id="IPR008266">
    <property type="entry name" value="Tyr_kinase_AS"/>
</dbReference>
<feature type="binding site" evidence="20 21">
    <location>
        <position position="1008"/>
    </location>
    <ligand>
        <name>ATP</name>
        <dbReference type="ChEBI" id="CHEBI:30616"/>
    </ligand>
</feature>
<dbReference type="PROSITE" id="PS50853">
    <property type="entry name" value="FN3"/>
    <property type="match status" value="3"/>
</dbReference>
<evidence type="ECO:0000256" key="6">
    <source>
        <dbReference type="ARBA" id="ARBA00022692"/>
    </source>
</evidence>
<dbReference type="SUPFAM" id="SSF49265">
    <property type="entry name" value="Fibronectin type III"/>
    <property type="match status" value="3"/>
</dbReference>
<dbReference type="InterPro" id="IPR000494">
    <property type="entry name" value="Rcpt_L-dom"/>
</dbReference>
<dbReference type="GO" id="GO:0043410">
    <property type="term" value="P:positive regulation of MAPK cascade"/>
    <property type="evidence" value="ECO:0007669"/>
    <property type="project" value="TreeGrafter"/>
</dbReference>
<dbReference type="PRINTS" id="PR00109">
    <property type="entry name" value="TYRKINASE"/>
</dbReference>
<dbReference type="CDD" id="cd00064">
    <property type="entry name" value="FU"/>
    <property type="match status" value="1"/>
</dbReference>
<dbReference type="Gene3D" id="3.80.20.20">
    <property type="entry name" value="Receptor L-domain"/>
    <property type="match status" value="2"/>
</dbReference>
<keyword evidence="9 20" id="KW-0547">Nucleotide-binding</keyword>
<feature type="domain" description="Fibronectin type-III" evidence="26">
    <location>
        <begin position="606"/>
        <end position="704"/>
    </location>
</feature>
<dbReference type="InterPro" id="IPR050122">
    <property type="entry name" value="RTK"/>
</dbReference>
<keyword evidence="8" id="KW-0677">Repeat</keyword>
<dbReference type="GO" id="GO:0046328">
    <property type="term" value="P:regulation of JNK cascade"/>
    <property type="evidence" value="ECO:0007669"/>
    <property type="project" value="TreeGrafter"/>
</dbReference>
<feature type="signal peptide" evidence="24">
    <location>
        <begin position="1"/>
        <end position="29"/>
    </location>
</feature>
<evidence type="ECO:0000256" key="15">
    <source>
        <dbReference type="ARBA" id="ARBA00023157"/>
    </source>
</evidence>
<feature type="compositionally biased region" description="Basic and acidic residues" evidence="23">
    <location>
        <begin position="1295"/>
        <end position="1305"/>
    </location>
</feature>
<evidence type="ECO:0000256" key="10">
    <source>
        <dbReference type="ARBA" id="ARBA00022777"/>
    </source>
</evidence>
<evidence type="ECO:0000256" key="2">
    <source>
        <dbReference type="ARBA" id="ARBA00022475"/>
    </source>
</evidence>
<dbReference type="Ensembl" id="ENSATET00000006340.3">
    <property type="protein sequence ID" value="ENSATEP00000006237.3"/>
    <property type="gene ID" value="ENSATEG00000004408.3"/>
</dbReference>
<dbReference type="SMART" id="SM00060">
    <property type="entry name" value="FN3"/>
    <property type="match status" value="3"/>
</dbReference>
<protein>
    <recommendedName>
        <fullName evidence="22">Tyrosine-protein kinase receptor</fullName>
        <ecNumber evidence="22">2.7.10.1</ecNumber>
    </recommendedName>
</protein>
<comment type="subcellular location">
    <subcellularLocation>
        <location evidence="1">Cell membrane</location>
        <topology evidence="1">Single-pass type I membrane protein</topology>
    </subcellularLocation>
</comment>